<gene>
    <name evidence="3" type="ORF">H5J25_10425</name>
</gene>
<protein>
    <submittedName>
        <fullName evidence="3">Sulfotransferase</fullName>
    </submittedName>
</protein>
<dbReference type="PANTHER" id="PTHR12788">
    <property type="entry name" value="PROTEIN-TYROSINE SULFOTRANSFERASE 2"/>
    <property type="match status" value="1"/>
</dbReference>
<dbReference type="AlphaFoldDB" id="A0A974NSA7"/>
<dbReference type="Pfam" id="PF13469">
    <property type="entry name" value="Sulfotransfer_3"/>
    <property type="match status" value="1"/>
</dbReference>
<organism evidence="3 4">
    <name type="scientific">Sphingomonas aliaeris</name>
    <dbReference type="NCBI Taxonomy" id="2759526"/>
    <lineage>
        <taxon>Bacteria</taxon>
        <taxon>Pseudomonadati</taxon>
        <taxon>Pseudomonadota</taxon>
        <taxon>Alphaproteobacteria</taxon>
        <taxon>Sphingomonadales</taxon>
        <taxon>Sphingomonadaceae</taxon>
        <taxon>Sphingomonas</taxon>
    </lineage>
</organism>
<reference evidence="4" key="1">
    <citation type="submission" date="2020-09" db="EMBL/GenBank/DDBJ databases">
        <title>Sphingomonas sp., a new species isolated from pork steak.</title>
        <authorList>
            <person name="Heidler von Heilborn D."/>
        </authorList>
    </citation>
    <scope>NUCLEOTIDE SEQUENCE [LARGE SCALE GENOMIC DNA]</scope>
</reference>
<feature type="repeat" description="TPR" evidence="2">
    <location>
        <begin position="45"/>
        <end position="78"/>
    </location>
</feature>
<keyword evidence="4" id="KW-1185">Reference proteome</keyword>
<dbReference type="Proteomes" id="UP000595894">
    <property type="component" value="Chromosome"/>
</dbReference>
<name>A0A974NSA7_9SPHN</name>
<dbReference type="SUPFAM" id="SSF48452">
    <property type="entry name" value="TPR-like"/>
    <property type="match status" value="1"/>
</dbReference>
<feature type="repeat" description="TPR" evidence="2">
    <location>
        <begin position="79"/>
        <end position="112"/>
    </location>
</feature>
<keyword evidence="1" id="KW-0808">Transferase</keyword>
<dbReference type="EMBL" id="CP061035">
    <property type="protein sequence ID" value="QQV75993.1"/>
    <property type="molecule type" value="Genomic_DNA"/>
</dbReference>
<dbReference type="KEGG" id="sari:H5J25_10425"/>
<dbReference type="PROSITE" id="PS50005">
    <property type="entry name" value="TPR"/>
    <property type="match status" value="3"/>
</dbReference>
<dbReference type="SUPFAM" id="SSF52540">
    <property type="entry name" value="P-loop containing nucleoside triphosphate hydrolases"/>
    <property type="match status" value="1"/>
</dbReference>
<dbReference type="PANTHER" id="PTHR12788:SF10">
    <property type="entry name" value="PROTEIN-TYROSINE SULFOTRANSFERASE"/>
    <property type="match status" value="1"/>
</dbReference>
<proteinExistence type="predicted"/>
<dbReference type="InterPro" id="IPR019734">
    <property type="entry name" value="TPR_rpt"/>
</dbReference>
<dbReference type="Pfam" id="PF14559">
    <property type="entry name" value="TPR_19"/>
    <property type="match status" value="1"/>
</dbReference>
<dbReference type="InterPro" id="IPR026634">
    <property type="entry name" value="TPST-like"/>
</dbReference>
<feature type="repeat" description="TPR" evidence="2">
    <location>
        <begin position="147"/>
        <end position="180"/>
    </location>
</feature>
<keyword evidence="2" id="KW-0802">TPR repeat</keyword>
<evidence type="ECO:0000313" key="4">
    <source>
        <dbReference type="Proteomes" id="UP000595894"/>
    </source>
</evidence>
<dbReference type="Gene3D" id="1.25.40.10">
    <property type="entry name" value="Tetratricopeptide repeat domain"/>
    <property type="match status" value="1"/>
</dbReference>
<dbReference type="SMART" id="SM00028">
    <property type="entry name" value="TPR"/>
    <property type="match status" value="4"/>
</dbReference>
<accession>A0A974NSA7</accession>
<sequence length="531" mass="59840">MNTVTLPHRDYPQSLIDAALALHDNRLSDAEPLLKRHLKIDPFDVRAIRMLAELAGRIGRYKDAETLLRRAIELSPEFTAARANLAIVLYRQNRAPEAIAELERVIEEDPDNPGHANLKAAALGRIGGFEEAIELYEQVLKDAPLQPKVWMSFGHMLKTVGRQQDGVDAYRRAIGIAPELGEAWWSLANLKTVRFDDADIAAMQAQAARDDISDEDRFHLDFALGKAFEDRRRAEEAFEHYTAGNALRRTKVVYDADETSAFVDASIALCDATFFTERAGSGSWVADPIFILGMPRAGSTLVEQILSSHSLVEGTSELPDIPAIARRATDYPHNLTDLSADTLRAMGDDYLQRTRIQRRTDKPFFIDKLPNNWAHLPLIALMLPNATIIDARRHPLGCCFSNFKQHFARGQAFSYDLTDMGRYYRDYVRLLSHIDDVLPGRVHRVIYERMVEDTEAEVRALLTACGLDFEPACLDFHKTERAVRTASSEQVRQPIFRDGTEAWKPFEPYLDRLKSALGDVLPAYPGKPVVK</sequence>
<dbReference type="GO" id="GO:0008476">
    <property type="term" value="F:protein-tyrosine sulfotransferase activity"/>
    <property type="evidence" value="ECO:0007669"/>
    <property type="project" value="InterPro"/>
</dbReference>
<dbReference type="RefSeq" id="WP_202090736.1">
    <property type="nucleotide sequence ID" value="NZ_CP061035.1"/>
</dbReference>
<evidence type="ECO:0000313" key="3">
    <source>
        <dbReference type="EMBL" id="QQV75993.1"/>
    </source>
</evidence>
<dbReference type="InterPro" id="IPR027417">
    <property type="entry name" value="P-loop_NTPase"/>
</dbReference>
<dbReference type="Gene3D" id="3.40.50.300">
    <property type="entry name" value="P-loop containing nucleotide triphosphate hydrolases"/>
    <property type="match status" value="1"/>
</dbReference>
<evidence type="ECO:0000256" key="1">
    <source>
        <dbReference type="ARBA" id="ARBA00022679"/>
    </source>
</evidence>
<evidence type="ECO:0000256" key="2">
    <source>
        <dbReference type="PROSITE-ProRule" id="PRU00339"/>
    </source>
</evidence>
<dbReference type="InterPro" id="IPR011990">
    <property type="entry name" value="TPR-like_helical_dom_sf"/>
</dbReference>